<dbReference type="GO" id="GO:0016020">
    <property type="term" value="C:membrane"/>
    <property type="evidence" value="ECO:0007669"/>
    <property type="project" value="TreeGrafter"/>
</dbReference>
<feature type="transmembrane region" description="Helical" evidence="2">
    <location>
        <begin position="288"/>
        <end position="308"/>
    </location>
</feature>
<dbReference type="STRING" id="5601.A0A0D2DLE2"/>
<dbReference type="HOGENOM" id="CLU_041452_0_0_1"/>
<feature type="compositionally biased region" description="Basic and acidic residues" evidence="1">
    <location>
        <begin position="106"/>
        <end position="115"/>
    </location>
</feature>
<evidence type="ECO:0000313" key="3">
    <source>
        <dbReference type="EMBL" id="KIW63217.1"/>
    </source>
</evidence>
<evidence type="ECO:0008006" key="5">
    <source>
        <dbReference type="Google" id="ProtNLM"/>
    </source>
</evidence>
<proteinExistence type="predicted"/>
<dbReference type="PANTHER" id="PTHR41807">
    <property type="entry name" value="GLUTATHIONE TRANSFERASE 3"/>
    <property type="match status" value="1"/>
</dbReference>
<gene>
    <name evidence="3" type="ORF">PV04_10081</name>
</gene>
<keyword evidence="4" id="KW-1185">Reference proteome</keyword>
<evidence type="ECO:0000256" key="2">
    <source>
        <dbReference type="SAM" id="Phobius"/>
    </source>
</evidence>
<dbReference type="Proteomes" id="UP000054266">
    <property type="component" value="Unassembled WGS sequence"/>
</dbReference>
<accession>A0A0D2DLE2</accession>
<keyword evidence="2" id="KW-0812">Transmembrane</keyword>
<dbReference type="AlphaFoldDB" id="A0A0D2DLE2"/>
<keyword evidence="2" id="KW-1133">Transmembrane helix</keyword>
<evidence type="ECO:0000313" key="4">
    <source>
        <dbReference type="Proteomes" id="UP000054266"/>
    </source>
</evidence>
<feature type="transmembrane region" description="Helical" evidence="2">
    <location>
        <begin position="328"/>
        <end position="349"/>
    </location>
</feature>
<protein>
    <recommendedName>
        <fullName evidence="5">Rho termination factor N-terminal domain-containing protein</fullName>
    </recommendedName>
</protein>
<dbReference type="PANTHER" id="PTHR41807:SF1">
    <property type="entry name" value="GLUTATHIONE TRANSFERASE 3"/>
    <property type="match status" value="1"/>
</dbReference>
<keyword evidence="2" id="KW-0472">Membrane</keyword>
<reference evidence="3 4" key="1">
    <citation type="submission" date="2015-01" db="EMBL/GenBank/DDBJ databases">
        <title>The Genome Sequence of Capronia semiimmersa CBS27337.</title>
        <authorList>
            <consortium name="The Broad Institute Genomics Platform"/>
            <person name="Cuomo C."/>
            <person name="de Hoog S."/>
            <person name="Gorbushina A."/>
            <person name="Stielow B."/>
            <person name="Teixiera M."/>
            <person name="Abouelleil A."/>
            <person name="Chapman S.B."/>
            <person name="Priest M."/>
            <person name="Young S.K."/>
            <person name="Wortman J."/>
            <person name="Nusbaum C."/>
            <person name="Birren B."/>
        </authorList>
    </citation>
    <scope>NUCLEOTIDE SEQUENCE [LARGE SCALE GENOMIC DNA]</scope>
    <source>
        <strain evidence="3 4">CBS 27337</strain>
    </source>
</reference>
<dbReference type="InterPro" id="IPR038872">
    <property type="entry name" value="Put_GTT3"/>
</dbReference>
<feature type="transmembrane region" description="Helical" evidence="2">
    <location>
        <begin position="245"/>
        <end position="267"/>
    </location>
</feature>
<dbReference type="EMBL" id="KN846962">
    <property type="protein sequence ID" value="KIW63217.1"/>
    <property type="molecule type" value="Genomic_DNA"/>
</dbReference>
<feature type="region of interest" description="Disordered" evidence="1">
    <location>
        <begin position="47"/>
        <end position="118"/>
    </location>
</feature>
<organism evidence="3 4">
    <name type="scientific">Phialophora macrospora</name>
    <dbReference type="NCBI Taxonomy" id="1851006"/>
    <lineage>
        <taxon>Eukaryota</taxon>
        <taxon>Fungi</taxon>
        <taxon>Dikarya</taxon>
        <taxon>Ascomycota</taxon>
        <taxon>Pezizomycotina</taxon>
        <taxon>Eurotiomycetes</taxon>
        <taxon>Chaetothyriomycetidae</taxon>
        <taxon>Chaetothyriales</taxon>
        <taxon>Herpotrichiellaceae</taxon>
        <taxon>Phialophora</taxon>
    </lineage>
</organism>
<name>A0A0D2DLE2_9EURO</name>
<evidence type="ECO:0000256" key="1">
    <source>
        <dbReference type="SAM" id="MobiDB-lite"/>
    </source>
</evidence>
<feature type="compositionally biased region" description="Basic and acidic residues" evidence="1">
    <location>
        <begin position="74"/>
        <end position="87"/>
    </location>
</feature>
<sequence>MSGLPYLQKLRKSDLTEFAETTKLADYTHLKKAELEVALDEHLRANSTTYGKDPSLSEYYKRLGGSSRSPTKKTIAEKVTETLKSDEDAPAPAKKPRRKTTTSPNDIRDSTREEEPLVSALVKSPAKEVARRTSILASQIPIPPSPAVVTDAIDQQARRIRTSISNAYDRTQIHKAADASRELLSSPLTVTVLAILLEAYGLRAQILPNKLITQIPAVPYVKSTPTPILVPDLFLLLESKFWAPFSLWALTSLILPAIISYFINLPLKAHPSHTYSTRQAALHANTQMQFDPFIFSLAKGLIAYLVYANHLTLSGLYTHFTVATVNESILGGWFAIVISSGLSAAVSLYEAVLVKKY</sequence>